<feature type="signal peptide" evidence="1">
    <location>
        <begin position="1"/>
        <end position="24"/>
    </location>
</feature>
<dbReference type="Proteomes" id="UP001162029">
    <property type="component" value="Unassembled WGS sequence"/>
</dbReference>
<evidence type="ECO:0000313" key="3">
    <source>
        <dbReference type="EMBL" id="CAI5746680.1"/>
    </source>
</evidence>
<dbReference type="Pfam" id="PF01419">
    <property type="entry name" value="Jacalin"/>
    <property type="match status" value="1"/>
</dbReference>
<comment type="caution">
    <text evidence="3">The sequence shown here is derived from an EMBL/GenBank/DDBJ whole genome shotgun (WGS) entry which is preliminary data.</text>
</comment>
<feature type="domain" description="Jacalin-type lectin" evidence="2">
    <location>
        <begin position="36"/>
        <end position="177"/>
    </location>
</feature>
<evidence type="ECO:0000313" key="4">
    <source>
        <dbReference type="Proteomes" id="UP001162029"/>
    </source>
</evidence>
<reference evidence="3" key="1">
    <citation type="submission" date="2022-12" db="EMBL/GenBank/DDBJ databases">
        <authorList>
            <person name="Webb A."/>
        </authorList>
    </citation>
    <scope>NUCLEOTIDE SEQUENCE</scope>
    <source>
        <strain evidence="3">Pd1</strain>
    </source>
</reference>
<keyword evidence="1" id="KW-0732">Signal</keyword>
<dbReference type="InterPro" id="IPR036404">
    <property type="entry name" value="Jacalin-like_lectin_dom_sf"/>
</dbReference>
<dbReference type="SUPFAM" id="SSF51101">
    <property type="entry name" value="Mannose-binding lectins"/>
    <property type="match status" value="1"/>
</dbReference>
<organism evidence="3 4">
    <name type="scientific">Peronospora destructor</name>
    <dbReference type="NCBI Taxonomy" id="86335"/>
    <lineage>
        <taxon>Eukaryota</taxon>
        <taxon>Sar</taxon>
        <taxon>Stramenopiles</taxon>
        <taxon>Oomycota</taxon>
        <taxon>Peronosporomycetes</taxon>
        <taxon>Peronosporales</taxon>
        <taxon>Peronosporaceae</taxon>
        <taxon>Peronospora</taxon>
    </lineage>
</organism>
<evidence type="ECO:0000256" key="1">
    <source>
        <dbReference type="SAM" id="SignalP"/>
    </source>
</evidence>
<keyword evidence="4" id="KW-1185">Reference proteome</keyword>
<evidence type="ECO:0000259" key="2">
    <source>
        <dbReference type="PROSITE" id="PS51752"/>
    </source>
</evidence>
<dbReference type="EMBL" id="CANTFM010002614">
    <property type="protein sequence ID" value="CAI5746680.1"/>
    <property type="molecule type" value="Genomic_DNA"/>
</dbReference>
<dbReference type="PROSITE" id="PS51752">
    <property type="entry name" value="JACALIN_LECTIN"/>
    <property type="match status" value="1"/>
</dbReference>
<proteinExistence type="predicted"/>
<gene>
    <name evidence="3" type="ORF">PDE001_LOCUS11650</name>
</gene>
<dbReference type="InterPro" id="IPR001229">
    <property type="entry name" value="Jacalin-like_lectin_dom"/>
</dbReference>
<dbReference type="AlphaFoldDB" id="A0AAV0VFL4"/>
<name>A0AAV0VFL4_9STRA</name>
<feature type="chain" id="PRO_5043762790" description="Jacalin-type lectin domain-containing protein" evidence="1">
    <location>
        <begin position="25"/>
        <end position="660"/>
    </location>
</feature>
<accession>A0AAV0VFL4</accession>
<protein>
    <recommendedName>
        <fullName evidence="2">Jacalin-type lectin domain-containing protein</fullName>
    </recommendedName>
</protein>
<dbReference type="Gene3D" id="2.100.10.30">
    <property type="entry name" value="Jacalin-like lectin domain"/>
    <property type="match status" value="1"/>
</dbReference>
<sequence>MLRWVMTALQTLTILLAIAGELIAATNEIISIDEDIQLSEVFGGPHGVAFSDMPFIKLGQTLNAIALRGDARLTAITTQVAMRANATWNHGGWNGAEAVLLLDRDEYVDKMEIHWAKRKTYTRVFFVNISSSAGNHVWAGTKTSKSTTLTAPEGFQLSGFFGRAGDEVDQLGVIWTRRSAKTANLTDRMGTEWYGKRIRNWVGPTLGSASDSACYRQTKPFGSNRTCPAGYNNDDCGLEIIQKVSALLSAAINVATAGIFGAVISIYRDVKQEFLCAANVVGVIKSLLFFLRFQQTTAPQRDVEALLAVALQADVLVVDLPVAISHCLGLSVSSDFIFSGIVMMIVEGIARVAITEGDQVLEYGSNIYRLIQNVTTVNTTHTSVDELQDFLDSNSTCGYQLKRLTDHVILSVNKIRDENPDATTNDIRVNISRSSLVLNDIPTATNNCMNEMLAYKTPLAAFETRDLLRKTFGVIVDQLVQSATTDMGAFVAESEFGIETLNLALASLAGLDPTRFVWLASQFVQPVCGPTAFIGEIDDGSLQDALGLKTLGEAFIGSYGVWYKKGDGLVIITFTSIDTKDVEVVIRSGGSSIAKVPVAAGTTVTWNSTVKELQEKSLYLDRWRPNFFGIPSLGGGSLNMWVPSSSEGGRLMMHVRINLS</sequence>